<name>A0ACB0LZQ4_TRIPR</name>
<evidence type="ECO:0000313" key="2">
    <source>
        <dbReference type="Proteomes" id="UP001177021"/>
    </source>
</evidence>
<gene>
    <name evidence="1" type="ORF">MILVUS5_LOCUS38093</name>
</gene>
<reference evidence="1" key="1">
    <citation type="submission" date="2023-10" db="EMBL/GenBank/DDBJ databases">
        <authorList>
            <person name="Rodriguez Cubillos JULIANA M."/>
            <person name="De Vega J."/>
        </authorList>
    </citation>
    <scope>NUCLEOTIDE SEQUENCE</scope>
</reference>
<dbReference type="EMBL" id="CASHSV030000716">
    <property type="protein sequence ID" value="CAJ2674955.1"/>
    <property type="molecule type" value="Genomic_DNA"/>
</dbReference>
<evidence type="ECO:0000313" key="1">
    <source>
        <dbReference type="EMBL" id="CAJ2674955.1"/>
    </source>
</evidence>
<protein>
    <submittedName>
        <fullName evidence="1">Uncharacterized protein</fullName>
    </submittedName>
</protein>
<proteinExistence type="predicted"/>
<organism evidence="1 2">
    <name type="scientific">Trifolium pratense</name>
    <name type="common">Red clover</name>
    <dbReference type="NCBI Taxonomy" id="57577"/>
    <lineage>
        <taxon>Eukaryota</taxon>
        <taxon>Viridiplantae</taxon>
        <taxon>Streptophyta</taxon>
        <taxon>Embryophyta</taxon>
        <taxon>Tracheophyta</taxon>
        <taxon>Spermatophyta</taxon>
        <taxon>Magnoliopsida</taxon>
        <taxon>eudicotyledons</taxon>
        <taxon>Gunneridae</taxon>
        <taxon>Pentapetalae</taxon>
        <taxon>rosids</taxon>
        <taxon>fabids</taxon>
        <taxon>Fabales</taxon>
        <taxon>Fabaceae</taxon>
        <taxon>Papilionoideae</taxon>
        <taxon>50 kb inversion clade</taxon>
        <taxon>NPAAA clade</taxon>
        <taxon>Hologalegina</taxon>
        <taxon>IRL clade</taxon>
        <taxon>Trifolieae</taxon>
        <taxon>Trifolium</taxon>
    </lineage>
</organism>
<keyword evidence="2" id="KW-1185">Reference proteome</keyword>
<sequence>MATTVNIVCKRTVVSTKAIEPGKYLPLSVLDRFMEKNHIRMVYYYQTSGELELGKLTKKLRETLSEMLTHFPIVTGRLLRDDMGHWKIKCNDAGVRTLEAKAKGSVEEWLRNVDREKELELVYWEDMLEKPYYWSTFYVQLTEFEEGGLAIGLSCTHLLADPICATRFMKAWADISLGNKITSPPIFHPLPPQRSQNKKPNNNSNPYMGLISHYKSIIEKPIFVKEAKYTTISMGFSHHMVQACMSMAQFIGSSSPSPSPSPSPTPFDALAGLFWVTLSKIKGIKNGFVDMSICLDVRKILGLDQGFFGNSMLYNKVHLEEHFNLDINENKFPQATRAIRDVVAKIDNDEIMDLIEWLENNDVNSSKMMNVHDLIITSLEDVDPCLAMFQDMFKPIRFSCYIEPVFGEGHVLILPNPLDEGPLGRVVMVTLEEEDAIKLCEDDFILLFSPTILMKCVK</sequence>
<dbReference type="Proteomes" id="UP001177021">
    <property type="component" value="Unassembled WGS sequence"/>
</dbReference>
<accession>A0ACB0LZQ4</accession>
<comment type="caution">
    <text evidence="1">The sequence shown here is derived from an EMBL/GenBank/DDBJ whole genome shotgun (WGS) entry which is preliminary data.</text>
</comment>